<dbReference type="PANTHER" id="PTHR45138">
    <property type="entry name" value="REGULATORY COMPONENTS OF SENSORY TRANSDUCTION SYSTEM"/>
    <property type="match status" value="1"/>
</dbReference>
<dbReference type="EC" id="2.7.7.65" evidence="1"/>
<dbReference type="InterPro" id="IPR043128">
    <property type="entry name" value="Rev_trsase/Diguanyl_cyclase"/>
</dbReference>
<dbReference type="InterPro" id="IPR050469">
    <property type="entry name" value="Diguanylate_Cyclase"/>
</dbReference>
<dbReference type="PANTHER" id="PTHR45138:SF9">
    <property type="entry name" value="DIGUANYLATE CYCLASE DGCM-RELATED"/>
    <property type="match status" value="1"/>
</dbReference>
<organism evidence="6 7">
    <name type="scientific">Candidatus Aquitaenariimonas noxiae</name>
    <dbReference type="NCBI Taxonomy" id="1974741"/>
    <lineage>
        <taxon>Bacteria</taxon>
        <taxon>Pseudomonadati</taxon>
        <taxon>Candidatus Omnitrophota</taxon>
        <taxon>Candidatus Aquitaenariimonas</taxon>
    </lineage>
</organism>
<evidence type="ECO:0000259" key="5">
    <source>
        <dbReference type="PROSITE" id="PS50887"/>
    </source>
</evidence>
<keyword evidence="4" id="KW-0812">Transmembrane</keyword>
<dbReference type="NCBIfam" id="TIGR00254">
    <property type="entry name" value="GGDEF"/>
    <property type="match status" value="1"/>
</dbReference>
<proteinExistence type="predicted"/>
<dbReference type="Pfam" id="PF00990">
    <property type="entry name" value="GGDEF"/>
    <property type="match status" value="1"/>
</dbReference>
<keyword evidence="4" id="KW-1133">Transmembrane helix</keyword>
<dbReference type="GO" id="GO:0052621">
    <property type="term" value="F:diguanylate cyclase activity"/>
    <property type="evidence" value="ECO:0007669"/>
    <property type="project" value="UniProtKB-EC"/>
</dbReference>
<dbReference type="InterPro" id="IPR000160">
    <property type="entry name" value="GGDEF_dom"/>
</dbReference>
<protein>
    <recommendedName>
        <fullName evidence="1">diguanylate cyclase</fullName>
        <ecNumber evidence="1">2.7.7.65</ecNumber>
    </recommendedName>
</protein>
<name>A0A2J0KR14_9BACT</name>
<comment type="caution">
    <text evidence="6">The sequence shown here is derived from an EMBL/GenBank/DDBJ whole genome shotgun (WGS) entry which is preliminary data.</text>
</comment>
<feature type="transmembrane region" description="Helical" evidence="4">
    <location>
        <begin position="31"/>
        <end position="57"/>
    </location>
</feature>
<evidence type="ECO:0000313" key="6">
    <source>
        <dbReference type="EMBL" id="PIU41051.1"/>
    </source>
</evidence>
<evidence type="ECO:0000256" key="2">
    <source>
        <dbReference type="ARBA" id="ARBA00034247"/>
    </source>
</evidence>
<dbReference type="PROSITE" id="PS50887">
    <property type="entry name" value="GGDEF"/>
    <property type="match status" value="1"/>
</dbReference>
<feature type="coiled-coil region" evidence="3">
    <location>
        <begin position="76"/>
        <end position="120"/>
    </location>
</feature>
<dbReference type="Proteomes" id="UP000230052">
    <property type="component" value="Unassembled WGS sequence"/>
</dbReference>
<feature type="transmembrane region" description="Helical" evidence="4">
    <location>
        <begin position="6"/>
        <end position="24"/>
    </location>
</feature>
<evidence type="ECO:0000256" key="1">
    <source>
        <dbReference type="ARBA" id="ARBA00012528"/>
    </source>
</evidence>
<dbReference type="SMART" id="SM00267">
    <property type="entry name" value="GGDEF"/>
    <property type="match status" value="1"/>
</dbReference>
<comment type="catalytic activity">
    <reaction evidence="2">
        <text>2 GTP = 3',3'-c-di-GMP + 2 diphosphate</text>
        <dbReference type="Rhea" id="RHEA:24898"/>
        <dbReference type="ChEBI" id="CHEBI:33019"/>
        <dbReference type="ChEBI" id="CHEBI:37565"/>
        <dbReference type="ChEBI" id="CHEBI:58805"/>
        <dbReference type="EC" id="2.7.7.65"/>
    </reaction>
</comment>
<evidence type="ECO:0000313" key="7">
    <source>
        <dbReference type="Proteomes" id="UP000230052"/>
    </source>
</evidence>
<dbReference type="InterPro" id="IPR029016">
    <property type="entry name" value="GAF-like_dom_sf"/>
</dbReference>
<dbReference type="AlphaFoldDB" id="A0A2J0KR14"/>
<dbReference type="GO" id="GO:0043709">
    <property type="term" value="P:cell adhesion involved in single-species biofilm formation"/>
    <property type="evidence" value="ECO:0007669"/>
    <property type="project" value="TreeGrafter"/>
</dbReference>
<sequence>MLIETFFVVFISGISLIVLIAYFLDLKLGLVVSAVFSVAFIILCHPSILLVALAVIISNSIPVATTFLKKVISEEHRRLESDLKLSREAYTRLLNEYSTLNDENRNLNRVATEVENLYEVARKMSEALEFDDIFKTFNEFLNRGMKFRECKLLLIEKENDNFYIEKAYRMKHPTISSDNEVQVTPPELKDEIALDIFYQDQRPIFLSSDRDSANLNRFYPKCDIKTFVSNPLFVEDELVGILVLEDLAEKDFEKFLILASQFALEMKKVKLYETIQRLAIVDGLTGVYMRRHFLERVGEEIRRSEFHKLAIAFLMIDIDHFKICNDRYGHLVGDVVLGELAKILKQNVREIDIICRYGGEEFAIVLPDTNKTSASIVAERIRETVEGFTFSAFDEKPQITISVGVSSYPADGSKMEQLIEAADMALYKAKHTGRNKVCIA</sequence>
<accession>A0A2J0KR14</accession>
<evidence type="ECO:0000256" key="3">
    <source>
        <dbReference type="SAM" id="Coils"/>
    </source>
</evidence>
<dbReference type="Gene3D" id="3.30.70.270">
    <property type="match status" value="1"/>
</dbReference>
<dbReference type="Gene3D" id="3.30.450.40">
    <property type="match status" value="1"/>
</dbReference>
<dbReference type="FunFam" id="3.30.70.270:FF:000001">
    <property type="entry name" value="Diguanylate cyclase domain protein"/>
    <property type="match status" value="1"/>
</dbReference>
<dbReference type="CDD" id="cd01949">
    <property type="entry name" value="GGDEF"/>
    <property type="match status" value="1"/>
</dbReference>
<dbReference type="EMBL" id="PEWV01000071">
    <property type="protein sequence ID" value="PIU41051.1"/>
    <property type="molecule type" value="Genomic_DNA"/>
</dbReference>
<dbReference type="SUPFAM" id="SSF55073">
    <property type="entry name" value="Nucleotide cyclase"/>
    <property type="match status" value="1"/>
</dbReference>
<reference evidence="6 7" key="1">
    <citation type="submission" date="2017-09" db="EMBL/GenBank/DDBJ databases">
        <title>Depth-based differentiation of microbial function through sediment-hosted aquifers and enrichment of novel symbionts in the deep terrestrial subsurface.</title>
        <authorList>
            <person name="Probst A.J."/>
            <person name="Ladd B."/>
            <person name="Jarett J.K."/>
            <person name="Geller-Mcgrath D.E."/>
            <person name="Sieber C.M."/>
            <person name="Emerson J.B."/>
            <person name="Anantharaman K."/>
            <person name="Thomas B.C."/>
            <person name="Malmstrom R."/>
            <person name="Stieglmeier M."/>
            <person name="Klingl A."/>
            <person name="Woyke T."/>
            <person name="Ryan C.M."/>
            <person name="Banfield J.F."/>
        </authorList>
    </citation>
    <scope>NUCLEOTIDE SEQUENCE [LARGE SCALE GENOMIC DNA]</scope>
    <source>
        <strain evidence="6">CG07_land_8_20_14_0_80_42_15</strain>
    </source>
</reference>
<keyword evidence="4" id="KW-0472">Membrane</keyword>
<keyword evidence="3" id="KW-0175">Coiled coil</keyword>
<dbReference type="GO" id="GO:0005886">
    <property type="term" value="C:plasma membrane"/>
    <property type="evidence" value="ECO:0007669"/>
    <property type="project" value="TreeGrafter"/>
</dbReference>
<evidence type="ECO:0000256" key="4">
    <source>
        <dbReference type="SAM" id="Phobius"/>
    </source>
</evidence>
<feature type="domain" description="GGDEF" evidence="5">
    <location>
        <begin position="309"/>
        <end position="440"/>
    </location>
</feature>
<dbReference type="InterPro" id="IPR029787">
    <property type="entry name" value="Nucleotide_cyclase"/>
</dbReference>
<dbReference type="SUPFAM" id="SSF55781">
    <property type="entry name" value="GAF domain-like"/>
    <property type="match status" value="1"/>
</dbReference>
<gene>
    <name evidence="6" type="ORF">COS99_06860</name>
</gene>
<dbReference type="GO" id="GO:1902201">
    <property type="term" value="P:negative regulation of bacterial-type flagellum-dependent cell motility"/>
    <property type="evidence" value="ECO:0007669"/>
    <property type="project" value="TreeGrafter"/>
</dbReference>